<dbReference type="EMBL" id="CM041543">
    <property type="protein sequence ID" value="KAI3364411.1"/>
    <property type="molecule type" value="Genomic_DNA"/>
</dbReference>
<name>A0ACB8W9I7_9TELE</name>
<feature type="non-terminal residue" evidence="1">
    <location>
        <position position="1"/>
    </location>
</feature>
<organism evidence="1 2">
    <name type="scientific">Scortum barcoo</name>
    <name type="common">barcoo grunter</name>
    <dbReference type="NCBI Taxonomy" id="214431"/>
    <lineage>
        <taxon>Eukaryota</taxon>
        <taxon>Metazoa</taxon>
        <taxon>Chordata</taxon>
        <taxon>Craniata</taxon>
        <taxon>Vertebrata</taxon>
        <taxon>Euteleostomi</taxon>
        <taxon>Actinopterygii</taxon>
        <taxon>Neopterygii</taxon>
        <taxon>Teleostei</taxon>
        <taxon>Neoteleostei</taxon>
        <taxon>Acanthomorphata</taxon>
        <taxon>Eupercaria</taxon>
        <taxon>Centrarchiformes</taxon>
        <taxon>Terapontoidei</taxon>
        <taxon>Terapontidae</taxon>
        <taxon>Scortum</taxon>
    </lineage>
</organism>
<dbReference type="Proteomes" id="UP000831701">
    <property type="component" value="Chromosome 13"/>
</dbReference>
<reference evidence="1" key="1">
    <citation type="submission" date="2022-04" db="EMBL/GenBank/DDBJ databases">
        <title>Jade perch genome.</title>
        <authorList>
            <person name="Chao B."/>
        </authorList>
    </citation>
    <scope>NUCLEOTIDE SEQUENCE</scope>
    <source>
        <strain evidence="1">CB-2022</strain>
    </source>
</reference>
<keyword evidence="2" id="KW-1185">Reference proteome</keyword>
<proteinExistence type="predicted"/>
<gene>
    <name evidence="1" type="ORF">L3Q82_011198</name>
</gene>
<sequence length="595" mass="66304">SSSAPGPVDVVFSSVNLRNLLLWSRENGMQDDAHFTVQYAIYGDSVEGSRGKRVNWRAVRHCTEIVRTWCDLSNETWDLEHGYYARVRASSRRASSKWAVTTIRFDPKSDTSFGPPLVSVDTEDNCAIVTLKGPMRYQPNNNTPAVSMATLYPQMSYNLSIHNTRRGRTSHVPLITSPYKYRLMEYDTEYCFSAKARFLSMPVQCQSSVWHCITTPPDPVIGQLQRVVVGIVVPSVFLCFLVVAGYLLHYYLTGKGQKSPYILSPPSFYPPPLMFCPEVIIRVSDILDPEWPIADPPPGYSPQCETPPGPEEPRDNVSVDYGCVSVVRKVNPRGKEGERESGHGREEDDNNPGGEHQKRTAGDSYEKKEGRVEDRPSAGLCATQAKSYLSQKSTHTHSQTHTPLQAETEISTHARASVVTQVKSVPQTQTPQEIDGGVEEGSQSERAPLLSPYASQNIIDAPTSNADQSDFLPDDYGIVATAHDIEEEDEWEEEEEERSICVNWDPLTGKLVLPEMPMEFDAEGGSTWREKGREAGMGGEEEAYMKKGELTLENVFVRQASEEEAEAKREGRGGGAGWELDDILTKWDLVISVDQ</sequence>
<evidence type="ECO:0000313" key="1">
    <source>
        <dbReference type="EMBL" id="KAI3364411.1"/>
    </source>
</evidence>
<protein>
    <submittedName>
        <fullName evidence="1">Uncharacterized protein</fullName>
    </submittedName>
</protein>
<comment type="caution">
    <text evidence="1">The sequence shown here is derived from an EMBL/GenBank/DDBJ whole genome shotgun (WGS) entry which is preliminary data.</text>
</comment>
<accession>A0ACB8W9I7</accession>
<evidence type="ECO:0000313" key="2">
    <source>
        <dbReference type="Proteomes" id="UP000831701"/>
    </source>
</evidence>